<keyword evidence="10" id="KW-0472">Membrane</keyword>
<dbReference type="Pfam" id="PF20153">
    <property type="entry name" value="DUF6535"/>
    <property type="match status" value="2"/>
</dbReference>
<dbReference type="GO" id="GO:0005506">
    <property type="term" value="F:iron ion binding"/>
    <property type="evidence" value="ECO:0007669"/>
    <property type="project" value="InterPro"/>
</dbReference>
<evidence type="ECO:0000256" key="1">
    <source>
        <dbReference type="ARBA" id="ARBA00001971"/>
    </source>
</evidence>
<dbReference type="GO" id="GO:0004497">
    <property type="term" value="F:monooxygenase activity"/>
    <property type="evidence" value="ECO:0007669"/>
    <property type="project" value="UniProtKB-KW"/>
</dbReference>
<keyword evidence="4" id="KW-0349">Heme</keyword>
<keyword evidence="13" id="KW-1185">Reference proteome</keyword>
<keyword evidence="5" id="KW-0479">Metal-binding</keyword>
<feature type="domain" description="DUF6535" evidence="11">
    <location>
        <begin position="635"/>
        <end position="692"/>
    </location>
</feature>
<sequence>MSAPYHHGPTPSLAIRMSRIMASRIDLMLALSATAVILLILSKRMTRSSPSLPPGPAADPLIGHIRIIRGEDAHVFFHELSQKYGKVICLRVPRRTLIILNSNKAAIDLLEKRSSVYSDRPASEVLSLMGFANNLVFFPYGDDFRRHRRLLNEYFHQKKCISYQAIQSQAAHKLLQNLVATPEKSHTHGNPHKRYSVSIILRVAHGHEIVEENDPYLKIIEDVEYVNTHSAPPGSSFVDLFPFLKHMPSWFPGTSAANQAREFRPLVDRMHDYPFEDMKQKLANSTALESLLSREMEKLYAGEGSHVYTAEDLKSAAAVVYVAGADTTFCMLLIFMLAMILYPEVKLKAQEEIDRCTGGSRLPQFEDRQAAILPSCKPHNEDIDSQLPCLMDPVNSPYEISGAAFGASDVTLLNPDPPTELVFTKNSTLNTTLLLNGRPRYKIETVDAALSKTDIKDLRGGNAENGKVVVKLRKRLLLGDTITPAAFKVQVPSMNTFNSDSERDLNPITGRPSSKNSSFKEWDINDKGFTFSPPSNKEDPWAVMVEPLLKKDAVLCTRWKEEVENLLIFAGLFSAVVTTFVVESYKSLQPDPEVEMVALLLRIADRLDNASSPALASGPFVQDPAAVRINSFWLWLRAHQAYSDLTSKQMFAVYRMRSEGMEKWHVREVFTALPLLLQAALVLFLAGMVDFVLVLGKRVYIPVIMVIAFTLLFLLITTVLPTIQGFYFYFTGLYSSRTVAGDLNAPAPCPYKSPQSRAFRRFSRPAFTLLSSIVPRIIRSARRIARRVTLVRLYGFVLPQELEEETKVHRIIPLLSDVWNRETWTEFDIGWLTIRDEYAQGPERSLIGSELYQDGWLEDLFPVYDVTIGIKKALGNPLHRGDKNYVHSAYHCFAEISRSAVDRVKELKQYYSGDTERHHDYFQKLLLLHSQSSKTKGVDHDRPALSDYIDAESSLDMLFPAQYSAFLHYGNMMTFLTVLAKGKKELLWERMRLHKSELKIRATSWVYSVGCRTSSKGSTVLPTCLDISSDERNDWLGMLESSDIDEKKAGYELCCQYLSLIARYFEATESQMEEDWGLYANANHFVPVLLSNASEITLRIMDSDLSAASQSSSKAQSDFLATNTTGFHIFASIIKHIQRRISEMLHAHNHTLKKPNSRTGARNCPNSHLLFYTAAMYLRPLATTFLAEEHVRECVYSILNEVLPILARYRRHIFYAAGQNSAMEYRFRGKGLDSALRFSPEWWNFLDMPTDDASVL</sequence>
<dbReference type="InterPro" id="IPR036396">
    <property type="entry name" value="Cyt_P450_sf"/>
</dbReference>
<evidence type="ECO:0000256" key="8">
    <source>
        <dbReference type="ARBA" id="ARBA00023033"/>
    </source>
</evidence>
<feature type="transmembrane region" description="Helical" evidence="10">
    <location>
        <begin position="318"/>
        <end position="342"/>
    </location>
</feature>
<organism evidence="12 13">
    <name type="scientific">Agrocybe pediades</name>
    <dbReference type="NCBI Taxonomy" id="84607"/>
    <lineage>
        <taxon>Eukaryota</taxon>
        <taxon>Fungi</taxon>
        <taxon>Dikarya</taxon>
        <taxon>Basidiomycota</taxon>
        <taxon>Agaricomycotina</taxon>
        <taxon>Agaricomycetes</taxon>
        <taxon>Agaricomycetidae</taxon>
        <taxon>Agaricales</taxon>
        <taxon>Agaricineae</taxon>
        <taxon>Strophariaceae</taxon>
        <taxon>Agrocybe</taxon>
    </lineage>
</organism>
<feature type="domain" description="DUF6535" evidence="11">
    <location>
        <begin position="541"/>
        <end position="634"/>
    </location>
</feature>
<feature type="transmembrane region" description="Helical" evidence="10">
    <location>
        <begin position="703"/>
        <end position="730"/>
    </location>
</feature>
<evidence type="ECO:0000256" key="5">
    <source>
        <dbReference type="ARBA" id="ARBA00022723"/>
    </source>
</evidence>
<reference evidence="12 13" key="1">
    <citation type="submission" date="2019-12" db="EMBL/GenBank/DDBJ databases">
        <authorList>
            <person name="Floudas D."/>
            <person name="Bentzer J."/>
            <person name="Ahren D."/>
            <person name="Johansson T."/>
            <person name="Persson P."/>
            <person name="Tunlid A."/>
        </authorList>
    </citation>
    <scope>NUCLEOTIDE SEQUENCE [LARGE SCALE GENOMIC DNA]</scope>
    <source>
        <strain evidence="12 13">CBS 102.39</strain>
    </source>
</reference>
<evidence type="ECO:0000313" key="13">
    <source>
        <dbReference type="Proteomes" id="UP000521872"/>
    </source>
</evidence>
<dbReference type="Proteomes" id="UP000521872">
    <property type="component" value="Unassembled WGS sequence"/>
</dbReference>
<dbReference type="Pfam" id="PF00067">
    <property type="entry name" value="p450"/>
    <property type="match status" value="1"/>
</dbReference>
<dbReference type="InterPro" id="IPR002401">
    <property type="entry name" value="Cyt_P450_E_grp-I"/>
</dbReference>
<dbReference type="InterPro" id="IPR001128">
    <property type="entry name" value="Cyt_P450"/>
</dbReference>
<dbReference type="PRINTS" id="PR00463">
    <property type="entry name" value="EP450I"/>
</dbReference>
<keyword evidence="8" id="KW-0503">Monooxygenase</keyword>
<evidence type="ECO:0000256" key="9">
    <source>
        <dbReference type="SAM" id="MobiDB-lite"/>
    </source>
</evidence>
<keyword evidence="6" id="KW-0560">Oxidoreductase</keyword>
<name>A0A8H4QRI1_9AGAR</name>
<evidence type="ECO:0000259" key="11">
    <source>
        <dbReference type="Pfam" id="PF20153"/>
    </source>
</evidence>
<dbReference type="EMBL" id="JAACJL010000044">
    <property type="protein sequence ID" value="KAF4615430.1"/>
    <property type="molecule type" value="Genomic_DNA"/>
</dbReference>
<feature type="transmembrane region" description="Helical" evidence="10">
    <location>
        <begin position="675"/>
        <end position="696"/>
    </location>
</feature>
<comment type="cofactor">
    <cofactor evidence="1">
        <name>heme</name>
        <dbReference type="ChEBI" id="CHEBI:30413"/>
    </cofactor>
</comment>
<gene>
    <name evidence="12" type="ORF">D9613_003540</name>
</gene>
<comment type="caution">
    <text evidence="12">The sequence shown here is derived from an EMBL/GenBank/DDBJ whole genome shotgun (WGS) entry which is preliminary data.</text>
</comment>
<evidence type="ECO:0000256" key="2">
    <source>
        <dbReference type="ARBA" id="ARBA00005179"/>
    </source>
</evidence>
<feature type="transmembrane region" description="Helical" evidence="10">
    <location>
        <begin position="21"/>
        <end position="41"/>
    </location>
</feature>
<dbReference type="InterPro" id="IPR045338">
    <property type="entry name" value="DUF6535"/>
</dbReference>
<dbReference type="PANTHER" id="PTHR46300">
    <property type="entry name" value="P450, PUTATIVE (EUROFUNG)-RELATED-RELATED"/>
    <property type="match status" value="1"/>
</dbReference>
<dbReference type="PANTHER" id="PTHR46300:SF5">
    <property type="entry name" value="CYTOCHROME P450"/>
    <property type="match status" value="1"/>
</dbReference>
<evidence type="ECO:0000256" key="3">
    <source>
        <dbReference type="ARBA" id="ARBA00010617"/>
    </source>
</evidence>
<evidence type="ECO:0000313" key="12">
    <source>
        <dbReference type="EMBL" id="KAF4615430.1"/>
    </source>
</evidence>
<comment type="pathway">
    <text evidence="2">Secondary metabolite biosynthesis.</text>
</comment>
<dbReference type="AlphaFoldDB" id="A0A8H4QRI1"/>
<dbReference type="Gene3D" id="1.10.630.10">
    <property type="entry name" value="Cytochrome P450"/>
    <property type="match status" value="1"/>
</dbReference>
<dbReference type="GO" id="GO:0020037">
    <property type="term" value="F:heme binding"/>
    <property type="evidence" value="ECO:0007669"/>
    <property type="project" value="InterPro"/>
</dbReference>
<comment type="similarity">
    <text evidence="3">Belongs to the cytochrome P450 family.</text>
</comment>
<keyword evidence="10" id="KW-0812">Transmembrane</keyword>
<evidence type="ECO:0000256" key="4">
    <source>
        <dbReference type="ARBA" id="ARBA00022617"/>
    </source>
</evidence>
<evidence type="ECO:0000256" key="6">
    <source>
        <dbReference type="ARBA" id="ARBA00023002"/>
    </source>
</evidence>
<dbReference type="SUPFAM" id="SSF48264">
    <property type="entry name" value="Cytochrome P450"/>
    <property type="match status" value="1"/>
</dbReference>
<accession>A0A8H4QRI1</accession>
<evidence type="ECO:0000256" key="10">
    <source>
        <dbReference type="SAM" id="Phobius"/>
    </source>
</evidence>
<protein>
    <recommendedName>
        <fullName evidence="11">DUF6535 domain-containing protein</fullName>
    </recommendedName>
</protein>
<feature type="region of interest" description="Disordered" evidence="9">
    <location>
        <begin position="498"/>
        <end position="517"/>
    </location>
</feature>
<dbReference type="InterPro" id="IPR050364">
    <property type="entry name" value="Cytochrome_P450_fung"/>
</dbReference>
<proteinExistence type="inferred from homology"/>
<keyword evidence="10" id="KW-1133">Transmembrane helix</keyword>
<dbReference type="GO" id="GO:0016705">
    <property type="term" value="F:oxidoreductase activity, acting on paired donors, with incorporation or reduction of molecular oxygen"/>
    <property type="evidence" value="ECO:0007669"/>
    <property type="project" value="InterPro"/>
</dbReference>
<keyword evidence="7" id="KW-0408">Iron</keyword>
<evidence type="ECO:0000256" key="7">
    <source>
        <dbReference type="ARBA" id="ARBA00023004"/>
    </source>
</evidence>